<feature type="domain" description="FlgD/Vpr Ig-like" evidence="4">
    <location>
        <begin position="782"/>
        <end position="846"/>
    </location>
</feature>
<organism evidence="5">
    <name type="scientific">Caldithrix abyssi</name>
    <dbReference type="NCBI Taxonomy" id="187145"/>
    <lineage>
        <taxon>Bacteria</taxon>
        <taxon>Pseudomonadati</taxon>
        <taxon>Calditrichota</taxon>
        <taxon>Calditrichia</taxon>
        <taxon>Calditrichales</taxon>
        <taxon>Calditrichaceae</taxon>
        <taxon>Caldithrix</taxon>
    </lineage>
</organism>
<dbReference type="Pfam" id="PF07593">
    <property type="entry name" value="UnbV_ASPIC"/>
    <property type="match status" value="1"/>
</dbReference>
<dbReference type="InterPro" id="IPR025965">
    <property type="entry name" value="FlgD/Vpr_Ig-like"/>
</dbReference>
<evidence type="ECO:0000256" key="2">
    <source>
        <dbReference type="SAM" id="MobiDB-lite"/>
    </source>
</evidence>
<dbReference type="InterPro" id="IPR011519">
    <property type="entry name" value="UnbV_ASPIC"/>
</dbReference>
<dbReference type="Gene3D" id="2.130.10.130">
    <property type="entry name" value="Integrin alpha, N-terminal"/>
    <property type="match status" value="2"/>
</dbReference>
<dbReference type="PANTHER" id="PTHR16026:SF0">
    <property type="entry name" value="CARTILAGE ACIDIC PROTEIN 1"/>
    <property type="match status" value="1"/>
</dbReference>
<feature type="region of interest" description="Disordered" evidence="2">
    <location>
        <begin position="552"/>
        <end position="575"/>
    </location>
</feature>
<dbReference type="Gene3D" id="2.60.40.10">
    <property type="entry name" value="Immunoglobulins"/>
    <property type="match status" value="1"/>
</dbReference>
<comment type="caution">
    <text evidence="5">The sequence shown here is derived from an EMBL/GenBank/DDBJ whole genome shotgun (WGS) entry which is preliminary data.</text>
</comment>
<accession>A0A7V1LLQ4</accession>
<dbReference type="InterPro" id="IPR013517">
    <property type="entry name" value="FG-GAP"/>
</dbReference>
<dbReference type="NCBIfam" id="TIGR04183">
    <property type="entry name" value="Por_Secre_tail"/>
    <property type="match status" value="1"/>
</dbReference>
<reference evidence="5" key="1">
    <citation type="journal article" date="2020" name="mSystems">
        <title>Genome- and Community-Level Interaction Insights into Carbon Utilization and Element Cycling Functions of Hydrothermarchaeota in Hydrothermal Sediment.</title>
        <authorList>
            <person name="Zhou Z."/>
            <person name="Liu Y."/>
            <person name="Xu W."/>
            <person name="Pan J."/>
            <person name="Luo Z.H."/>
            <person name="Li M."/>
        </authorList>
    </citation>
    <scope>NUCLEOTIDE SEQUENCE [LARGE SCALE GENOMIC DNA]</scope>
    <source>
        <strain evidence="5">HyVt-456</strain>
    </source>
</reference>
<feature type="domain" description="ASPIC/UnbV" evidence="3">
    <location>
        <begin position="430"/>
        <end position="500"/>
    </location>
</feature>
<dbReference type="InterPro" id="IPR027039">
    <property type="entry name" value="Crtac1"/>
</dbReference>
<gene>
    <name evidence="5" type="ORF">ENJ10_06465</name>
</gene>
<dbReference type="InterPro" id="IPR013783">
    <property type="entry name" value="Ig-like_fold"/>
</dbReference>
<proteinExistence type="predicted"/>
<sequence length="860" mass="91577">MRLFDTIKILLVILIGFGSAQQFTVSSAWFGKYVTIGTAWGDYDNDGNVDLYLSNGTQSYQWENFLYRNLGNGTFDSVTTAGSITTDTFTHGGAAWGDHDNDGYLDMLNGNPFTRSGGFFTNYAETKLYVNNQDGTFSDNTSMGDAGLESSTDSKIGAVWADFNNDGLLDMLESNAAFLGGQRAFTMFTNNGDGTYTTYTSNITTQGQSGQAGLSWADFDEDGDMDVVTLSGTVAGNTVLWTNNGTDWDSTNILVGGGATGPNSQSATWFDYDNDGDLDLYIGLGADDNSNPQNNHLFRNDAGVLVEVTSGVGPIITDGTLTIGTAAADVDNDGDIDLFVGSDGGSANGYRNHLFINDGTGVFSDYGTSAPGDSNFTRSVAFADYDNDGDMDMMLGREGPNLMYINNGNPGTHWQQIKLVGNGTTINTSAIGALVKVTATISGSSKTQIRDVSAQTGRGSHNMLRKHFGLGDATSVSTIQVKWPGPGTLTSYTDIPADKIIIYKYGTNTGTVNVIASQTFMYLIGNSGGSVEFATASSTAGNLTITRTDGNPGSAGFSGSATAPDASTVTPNTVSPDKYWTMSETGLTSYGAKIYIDISNIAGVSNPDRLVIVQRANSGSAWTPLNTARIGNTLYTTGTVSSLGEFGIGSNTADNSLPVELASFEAAAGDQKVILKWSTASELENAGFIIERADEGSDLFTEIASYKTTSALRGRISSNSLTEYSYADLNLINGRGYRYRLSDVSITGVRSELAVLEATPMVQIADFRLHPNYPNPFNPSTKIIFDVPVSAGNAQVEINVYNSLGQLISVLYRGTLNPGSHQFEWNGTNRFGEQQSSGVYIVRASVGNRFVQTMKMLLVK</sequence>
<dbReference type="Pfam" id="PF13860">
    <property type="entry name" value="FlgD_ig"/>
    <property type="match status" value="1"/>
</dbReference>
<dbReference type="InterPro" id="IPR028994">
    <property type="entry name" value="Integrin_alpha_N"/>
</dbReference>
<dbReference type="InterPro" id="IPR026444">
    <property type="entry name" value="Secre_tail"/>
</dbReference>
<keyword evidence="1" id="KW-0732">Signal</keyword>
<evidence type="ECO:0000259" key="4">
    <source>
        <dbReference type="Pfam" id="PF13860"/>
    </source>
</evidence>
<evidence type="ECO:0000259" key="3">
    <source>
        <dbReference type="Pfam" id="PF07593"/>
    </source>
</evidence>
<name>A0A7V1LLQ4_CALAY</name>
<dbReference type="Pfam" id="PF13517">
    <property type="entry name" value="FG-GAP_3"/>
    <property type="match status" value="3"/>
</dbReference>
<dbReference type="SUPFAM" id="SSF69318">
    <property type="entry name" value="Integrin alpha N-terminal domain"/>
    <property type="match status" value="2"/>
</dbReference>
<evidence type="ECO:0000313" key="5">
    <source>
        <dbReference type="EMBL" id="HED10313.1"/>
    </source>
</evidence>
<dbReference type="Proteomes" id="UP000886005">
    <property type="component" value="Unassembled WGS sequence"/>
</dbReference>
<dbReference type="EMBL" id="DRLD01000178">
    <property type="protein sequence ID" value="HED10313.1"/>
    <property type="molecule type" value="Genomic_DNA"/>
</dbReference>
<dbReference type="Gene3D" id="2.60.40.4070">
    <property type="match status" value="1"/>
</dbReference>
<protein>
    <submittedName>
        <fullName evidence="5">T9SS type A sorting domain-containing protein</fullName>
    </submittedName>
</protein>
<evidence type="ECO:0000256" key="1">
    <source>
        <dbReference type="ARBA" id="ARBA00022729"/>
    </source>
</evidence>
<dbReference type="AlphaFoldDB" id="A0A7V1LLQ4"/>
<dbReference type="PANTHER" id="PTHR16026">
    <property type="entry name" value="CARTILAGE ACIDIC PROTEIN 1"/>
    <property type="match status" value="1"/>
</dbReference>